<organism evidence="5 6">
    <name type="scientific">Nocardioides marmotae</name>
    <dbReference type="NCBI Taxonomy" id="2663857"/>
    <lineage>
        <taxon>Bacteria</taxon>
        <taxon>Bacillati</taxon>
        <taxon>Actinomycetota</taxon>
        <taxon>Actinomycetes</taxon>
        <taxon>Propionibacteriales</taxon>
        <taxon>Nocardioidaceae</taxon>
        <taxon>Nocardioides</taxon>
    </lineage>
</organism>
<dbReference type="Gene3D" id="1.10.150.130">
    <property type="match status" value="1"/>
</dbReference>
<dbReference type="CDD" id="cd01189">
    <property type="entry name" value="INT_ICEBs1_C_like"/>
    <property type="match status" value="1"/>
</dbReference>
<dbReference type="GO" id="GO:0003677">
    <property type="term" value="F:DNA binding"/>
    <property type="evidence" value="ECO:0007669"/>
    <property type="project" value="UniProtKB-UniRule"/>
</dbReference>
<dbReference type="Pfam" id="PF00589">
    <property type="entry name" value="Phage_integrase"/>
    <property type="match status" value="1"/>
</dbReference>
<dbReference type="Proteomes" id="UP000433406">
    <property type="component" value="Unassembled WGS sequence"/>
</dbReference>
<proteinExistence type="inferred from homology"/>
<keyword evidence="3" id="KW-0238">DNA-binding</keyword>
<dbReference type="AlphaFoldDB" id="A0A6I3JGR0"/>
<evidence type="ECO:0000256" key="3">
    <source>
        <dbReference type="ARBA" id="ARBA00023125"/>
    </source>
</evidence>
<evidence type="ECO:0000256" key="2">
    <source>
        <dbReference type="ARBA" id="ARBA00022908"/>
    </source>
</evidence>
<reference evidence="5 6" key="1">
    <citation type="submission" date="2019-10" db="EMBL/GenBank/DDBJ databases">
        <title>Nocardioides novel species isolated from the excrement of Marmot.</title>
        <authorList>
            <person name="Zhang G."/>
        </authorList>
    </citation>
    <scope>NUCLEOTIDE SEQUENCE [LARGE SCALE GENOMIC DNA]</scope>
    <source>
        <strain evidence="6">zg-579</strain>
    </source>
</reference>
<evidence type="ECO:0000256" key="1">
    <source>
        <dbReference type="ARBA" id="ARBA00008857"/>
    </source>
</evidence>
<dbReference type="InterPro" id="IPR013762">
    <property type="entry name" value="Integrase-like_cat_sf"/>
</dbReference>
<gene>
    <name evidence="5" type="ORF">GGQ22_19825</name>
</gene>
<dbReference type="InterPro" id="IPR011010">
    <property type="entry name" value="DNA_brk_join_enz"/>
</dbReference>
<keyword evidence="4" id="KW-0233">DNA recombination</keyword>
<dbReference type="GO" id="GO:0015074">
    <property type="term" value="P:DNA integration"/>
    <property type="evidence" value="ECO:0007669"/>
    <property type="project" value="UniProtKB-KW"/>
</dbReference>
<dbReference type="InterPro" id="IPR004107">
    <property type="entry name" value="Integrase_SAM-like_N"/>
</dbReference>
<keyword evidence="6" id="KW-1185">Reference proteome</keyword>
<protein>
    <submittedName>
        <fullName evidence="5">Tyrosine-type recombinase/integrase</fullName>
    </submittedName>
</protein>
<dbReference type="PANTHER" id="PTHR30349:SF64">
    <property type="entry name" value="PROPHAGE INTEGRASE INTD-RELATED"/>
    <property type="match status" value="1"/>
</dbReference>
<dbReference type="Pfam" id="PF26003">
    <property type="entry name" value="Integrase_N_phage"/>
    <property type="match status" value="1"/>
</dbReference>
<comment type="similarity">
    <text evidence="1">Belongs to the 'phage' integrase family.</text>
</comment>
<dbReference type="GO" id="GO:0006310">
    <property type="term" value="P:DNA recombination"/>
    <property type="evidence" value="ECO:0007669"/>
    <property type="project" value="UniProtKB-KW"/>
</dbReference>
<dbReference type="InterPro" id="IPR044068">
    <property type="entry name" value="CB"/>
</dbReference>
<dbReference type="PROSITE" id="PS51900">
    <property type="entry name" value="CB"/>
    <property type="match status" value="1"/>
</dbReference>
<dbReference type="Gene3D" id="1.10.443.10">
    <property type="entry name" value="Intergrase catalytic core"/>
    <property type="match status" value="1"/>
</dbReference>
<dbReference type="InterPro" id="IPR010998">
    <property type="entry name" value="Integrase_recombinase_N"/>
</dbReference>
<accession>A0A6I3JGR0</accession>
<dbReference type="PROSITE" id="PS51898">
    <property type="entry name" value="TYR_RECOMBINASE"/>
    <property type="match status" value="1"/>
</dbReference>
<dbReference type="InterPro" id="IPR050090">
    <property type="entry name" value="Tyrosine_recombinase_XerCD"/>
</dbReference>
<dbReference type="EMBL" id="WLCI01000021">
    <property type="protein sequence ID" value="MTB97319.1"/>
    <property type="molecule type" value="Genomic_DNA"/>
</dbReference>
<evidence type="ECO:0000256" key="4">
    <source>
        <dbReference type="ARBA" id="ARBA00023172"/>
    </source>
</evidence>
<comment type="caution">
    <text evidence="5">The sequence shown here is derived from an EMBL/GenBank/DDBJ whole genome shotgun (WGS) entry which is preliminary data.</text>
</comment>
<dbReference type="PANTHER" id="PTHR30349">
    <property type="entry name" value="PHAGE INTEGRASE-RELATED"/>
    <property type="match status" value="1"/>
</dbReference>
<name>A0A6I3JGR0_9ACTN</name>
<keyword evidence="2" id="KW-0229">DNA integration</keyword>
<dbReference type="InterPro" id="IPR058717">
    <property type="entry name" value="Phage_L5_Integrase_N"/>
</dbReference>
<dbReference type="SUPFAM" id="SSF56349">
    <property type="entry name" value="DNA breaking-rejoining enzymes"/>
    <property type="match status" value="1"/>
</dbReference>
<evidence type="ECO:0000313" key="6">
    <source>
        <dbReference type="Proteomes" id="UP000433406"/>
    </source>
</evidence>
<dbReference type="InterPro" id="IPR002104">
    <property type="entry name" value="Integrase_catalytic"/>
</dbReference>
<dbReference type="RefSeq" id="WP_154617196.1">
    <property type="nucleotide sequence ID" value="NZ_CP053660.1"/>
</dbReference>
<evidence type="ECO:0000313" key="5">
    <source>
        <dbReference type="EMBL" id="MTB97319.1"/>
    </source>
</evidence>
<dbReference type="Pfam" id="PF14659">
    <property type="entry name" value="Phage_int_SAM_3"/>
    <property type="match status" value="1"/>
</dbReference>
<sequence>MGQKISSKQRARRGFGRIEERDNGRYRAAYTGPDRRLYRAPMTFASRDDAVAWLSARRAEIEMEVWAPEVAARGAASRSVPTLQAYADIWLETRKTQGRALRPTTRQQYRMLLDTFIYPTFGDERIDRISADDVNTWYDALAPGRETIRAHAYSLLRTIFASAASERPHPLVPYNPAQIRGAGSAKRAHHVQPASLEELRTIVEEMPDRYKLMALLAAWCAMRFGELTELRRGDIDLRTGRVKVRRGVVRVDGEFIIGPPKTDAGVRDIAIPPHLLPLVKDHLADHTAPGRDSLLFPAAGDSNRHMAPATLYKVYYPAREAAGRPDLRWHDLRHTGAVLAAQTGATLAELMGRLGHSTPGAAMRYQHAAADRDAEIARRLSELAGS</sequence>